<evidence type="ECO:0000313" key="3">
    <source>
        <dbReference type="WBParaSite" id="PgR026_g073_t01"/>
    </source>
</evidence>
<dbReference type="PANTHER" id="PTHR45960">
    <property type="entry name" value="GRB2-ASSOCIATED-BINDING PROTEIN"/>
    <property type="match status" value="1"/>
</dbReference>
<dbReference type="InterPro" id="IPR011993">
    <property type="entry name" value="PH-like_dom_sf"/>
</dbReference>
<evidence type="ECO:0000313" key="2">
    <source>
        <dbReference type="Proteomes" id="UP000887569"/>
    </source>
</evidence>
<dbReference type="WBParaSite" id="PgR026_g073_t03">
    <property type="protein sequence ID" value="PgR026_g073_t03"/>
    <property type="gene ID" value="PgR026_g073"/>
</dbReference>
<dbReference type="SMART" id="SM00233">
    <property type="entry name" value="PH"/>
    <property type="match status" value="1"/>
</dbReference>
<evidence type="ECO:0000259" key="1">
    <source>
        <dbReference type="PROSITE" id="PS50003"/>
    </source>
</evidence>
<proteinExistence type="predicted"/>
<dbReference type="PROSITE" id="PS50003">
    <property type="entry name" value="PH_DOMAIN"/>
    <property type="match status" value="1"/>
</dbReference>
<dbReference type="GO" id="GO:0005737">
    <property type="term" value="C:cytoplasm"/>
    <property type="evidence" value="ECO:0007669"/>
    <property type="project" value="TreeGrafter"/>
</dbReference>
<dbReference type="InterPro" id="IPR001849">
    <property type="entry name" value="PH_domain"/>
</dbReference>
<evidence type="ECO:0000313" key="4">
    <source>
        <dbReference type="WBParaSite" id="PgR026_g073_t02"/>
    </source>
</evidence>
<dbReference type="Pfam" id="PF00169">
    <property type="entry name" value="PH"/>
    <property type="match status" value="1"/>
</dbReference>
<dbReference type="Gene3D" id="2.30.29.30">
    <property type="entry name" value="Pleckstrin-homology domain (PH domain)/Phosphotyrosine-binding domain (PTB)"/>
    <property type="match status" value="1"/>
</dbReference>
<dbReference type="InterPro" id="IPR046355">
    <property type="entry name" value="Gab1-4-like"/>
</dbReference>
<dbReference type="AlphaFoldDB" id="A0A915B4M7"/>
<sequence>MSSIFERNSMWNEVIRMRSPLYENALMDGVVEEHIPYSLIEGALEKSKLRKDTFLRFGKRKSKAKWTRRYFVLRCGDVPDAFFLDQYSDATSTSKIRRTLDMERVSQVDTNVSSKDGTKNWIFSIHFTSATHLSKFSVLYLAASSEEEMNRWVAQLCYACNLEKQEDTEPYGTSPNTTLQQDTKVVNVESRSRADGGDCLSELNFVIYVVIKPLLSKMF</sequence>
<dbReference type="GO" id="GO:0007165">
    <property type="term" value="P:signal transduction"/>
    <property type="evidence" value="ECO:0007669"/>
    <property type="project" value="TreeGrafter"/>
</dbReference>
<feature type="domain" description="PH" evidence="1">
    <location>
        <begin position="47"/>
        <end position="161"/>
    </location>
</feature>
<organism evidence="2 4">
    <name type="scientific">Parascaris univalens</name>
    <name type="common">Nematode worm</name>
    <dbReference type="NCBI Taxonomy" id="6257"/>
    <lineage>
        <taxon>Eukaryota</taxon>
        <taxon>Metazoa</taxon>
        <taxon>Ecdysozoa</taxon>
        <taxon>Nematoda</taxon>
        <taxon>Chromadorea</taxon>
        <taxon>Rhabditida</taxon>
        <taxon>Spirurina</taxon>
        <taxon>Ascaridomorpha</taxon>
        <taxon>Ascaridoidea</taxon>
        <taxon>Ascarididae</taxon>
        <taxon>Parascaris</taxon>
    </lineage>
</organism>
<dbReference type="Proteomes" id="UP000887569">
    <property type="component" value="Unplaced"/>
</dbReference>
<keyword evidence="2" id="KW-1185">Reference proteome</keyword>
<reference evidence="3 4" key="1">
    <citation type="submission" date="2022-11" db="UniProtKB">
        <authorList>
            <consortium name="WormBaseParasite"/>
        </authorList>
    </citation>
    <scope>IDENTIFICATION</scope>
</reference>
<name>A0A915B4M7_PARUN</name>
<accession>A0A915B4M7</accession>
<dbReference type="WBParaSite" id="PgR026_g073_t02">
    <property type="protein sequence ID" value="PgR026_g073_t02"/>
    <property type="gene ID" value="PgR026_g073"/>
</dbReference>
<dbReference type="PANTHER" id="PTHR45960:SF2">
    <property type="entry name" value="PROTEIN DAUGHTER OF SEVENLESS"/>
    <property type="match status" value="1"/>
</dbReference>
<dbReference type="GO" id="GO:0035591">
    <property type="term" value="F:signaling adaptor activity"/>
    <property type="evidence" value="ECO:0007669"/>
    <property type="project" value="TreeGrafter"/>
</dbReference>
<dbReference type="SUPFAM" id="SSF50729">
    <property type="entry name" value="PH domain-like"/>
    <property type="match status" value="1"/>
</dbReference>
<dbReference type="WBParaSite" id="PgR026_g073_t04">
    <property type="protein sequence ID" value="PgR026_g073_t04"/>
    <property type="gene ID" value="PgR026_g073"/>
</dbReference>
<protein>
    <submittedName>
        <fullName evidence="3 4">PH domain-containing protein</fullName>
    </submittedName>
</protein>
<dbReference type="WBParaSite" id="PgR026_g073_t01">
    <property type="protein sequence ID" value="PgR026_g073_t01"/>
    <property type="gene ID" value="PgR026_g073"/>
</dbReference>